<name>A0A1H4SZS4_9MICO</name>
<keyword evidence="4" id="KW-0233">DNA recombination</keyword>
<evidence type="ECO:0000256" key="1">
    <source>
        <dbReference type="ARBA" id="ARBA00003416"/>
    </source>
</evidence>
<feature type="non-terminal residue" evidence="6">
    <location>
        <position position="222"/>
    </location>
</feature>
<sequence>MRAEEAAVRAEILADFARMEATAEQLQAQVTELRRERDQRAERDRAENSVLQALAPVRQSLHDMQAKVAELEAQRQQQHGELSQQLRAAAQSEEHLRQTADSLAAALSNNAMRGVWERRSCAASSRPRAARARRLRGPVEHHVRRRRGRPDMVIRLPGGKSIAVDSKVPFNSYLEASAIPATANGEERRGGWRCSRRTSRRCAITSRLSATSPTGTDSMRAP</sequence>
<dbReference type="RefSeq" id="WP_143034073.1">
    <property type="nucleotide sequence ID" value="NZ_FNRY01000002.1"/>
</dbReference>
<dbReference type="AlphaFoldDB" id="A0A1H4SZS4"/>
<keyword evidence="7" id="KW-1185">Reference proteome</keyword>
<comment type="function">
    <text evidence="1">Involved in DNA recombination.</text>
</comment>
<dbReference type="Pfam" id="PF02646">
    <property type="entry name" value="RmuC"/>
    <property type="match status" value="1"/>
</dbReference>
<evidence type="ECO:0000313" key="7">
    <source>
        <dbReference type="Proteomes" id="UP000199183"/>
    </source>
</evidence>
<feature type="region of interest" description="Disordered" evidence="5">
    <location>
        <begin position="121"/>
        <end position="144"/>
    </location>
</feature>
<feature type="region of interest" description="Disordered" evidence="5">
    <location>
        <begin position="75"/>
        <end position="97"/>
    </location>
</feature>
<dbReference type="Proteomes" id="UP000199183">
    <property type="component" value="Unassembled WGS sequence"/>
</dbReference>
<accession>A0A1H4SZS4</accession>
<feature type="compositionally biased region" description="Polar residues" evidence="5">
    <location>
        <begin position="75"/>
        <end position="86"/>
    </location>
</feature>
<feature type="compositionally biased region" description="Basic residues" evidence="5">
    <location>
        <begin position="128"/>
        <end position="144"/>
    </location>
</feature>
<protein>
    <submittedName>
        <fullName evidence="6">RmuC family protein</fullName>
    </submittedName>
</protein>
<proteinExistence type="inferred from homology"/>
<dbReference type="PANTHER" id="PTHR30563:SF0">
    <property type="entry name" value="DNA RECOMBINATION PROTEIN RMUC"/>
    <property type="match status" value="1"/>
</dbReference>
<evidence type="ECO:0000313" key="6">
    <source>
        <dbReference type="EMBL" id="SEC49351.1"/>
    </source>
</evidence>
<comment type="similarity">
    <text evidence="2">Belongs to the RmuC family.</text>
</comment>
<feature type="region of interest" description="Disordered" evidence="5">
    <location>
        <begin position="203"/>
        <end position="222"/>
    </location>
</feature>
<dbReference type="InterPro" id="IPR003798">
    <property type="entry name" value="DNA_recombination_RmuC"/>
</dbReference>
<evidence type="ECO:0000256" key="4">
    <source>
        <dbReference type="ARBA" id="ARBA00023172"/>
    </source>
</evidence>
<dbReference type="EMBL" id="FNRY01000002">
    <property type="protein sequence ID" value="SEC49351.1"/>
    <property type="molecule type" value="Genomic_DNA"/>
</dbReference>
<gene>
    <name evidence="6" type="ORF">SAMN04489806_3052</name>
</gene>
<reference evidence="6 7" key="1">
    <citation type="submission" date="2016-10" db="EMBL/GenBank/DDBJ databases">
        <authorList>
            <person name="de Groot N.N."/>
        </authorList>
    </citation>
    <scope>NUCLEOTIDE SEQUENCE [LARGE SCALE GENOMIC DNA]</scope>
    <source>
        <strain evidence="6 7">DSM 21799</strain>
    </source>
</reference>
<feature type="compositionally biased region" description="Polar residues" evidence="5">
    <location>
        <begin position="206"/>
        <end position="222"/>
    </location>
</feature>
<evidence type="ECO:0000256" key="5">
    <source>
        <dbReference type="SAM" id="MobiDB-lite"/>
    </source>
</evidence>
<organism evidence="6 7">
    <name type="scientific">Paramicrobacterium humi</name>
    <dbReference type="NCBI Taxonomy" id="640635"/>
    <lineage>
        <taxon>Bacteria</taxon>
        <taxon>Bacillati</taxon>
        <taxon>Actinomycetota</taxon>
        <taxon>Actinomycetes</taxon>
        <taxon>Micrococcales</taxon>
        <taxon>Microbacteriaceae</taxon>
        <taxon>Paramicrobacterium</taxon>
    </lineage>
</organism>
<dbReference type="GO" id="GO:0006310">
    <property type="term" value="P:DNA recombination"/>
    <property type="evidence" value="ECO:0007669"/>
    <property type="project" value="UniProtKB-KW"/>
</dbReference>
<dbReference type="OrthoDB" id="370725at2"/>
<evidence type="ECO:0000256" key="3">
    <source>
        <dbReference type="ARBA" id="ARBA00023054"/>
    </source>
</evidence>
<dbReference type="PANTHER" id="PTHR30563">
    <property type="entry name" value="DNA RECOMBINATION PROTEIN RMUC"/>
    <property type="match status" value="1"/>
</dbReference>
<keyword evidence="3" id="KW-0175">Coiled coil</keyword>
<evidence type="ECO:0000256" key="2">
    <source>
        <dbReference type="ARBA" id="ARBA00009840"/>
    </source>
</evidence>